<dbReference type="AlphaFoldDB" id="A0A939NMQ2"/>
<comment type="caution">
    <text evidence="1">The sequence shown here is derived from an EMBL/GenBank/DDBJ whole genome shotgun (WGS) entry which is preliminary data.</text>
</comment>
<proteinExistence type="predicted"/>
<gene>
    <name evidence="1" type="ORF">J4732_19710</name>
</gene>
<dbReference type="SUPFAM" id="SSF52777">
    <property type="entry name" value="CoA-dependent acyltransferases"/>
    <property type="match status" value="1"/>
</dbReference>
<dbReference type="InterPro" id="IPR023213">
    <property type="entry name" value="CAT-like_dom_sf"/>
</dbReference>
<dbReference type="Gene3D" id="3.30.559.10">
    <property type="entry name" value="Chloramphenicol acetyltransferase-like domain"/>
    <property type="match status" value="1"/>
</dbReference>
<dbReference type="EMBL" id="JAGETR010000166">
    <property type="protein sequence ID" value="MBO2007280.1"/>
    <property type="molecule type" value="Genomic_DNA"/>
</dbReference>
<reference evidence="1" key="1">
    <citation type="submission" date="2021-03" db="EMBL/GenBank/DDBJ databases">
        <title>Molecular epidemiology and mechanisms of colistin and carbapenem resistance in Enterobacteriaceae from clinical isolates, the environment and porcine samples in Pretoria, South Africa.</title>
        <authorList>
            <person name="Bogoshi D."/>
            <person name="Mbelle N.M."/>
            <person name="Naidoo V."/>
            <person name="Osei Sekyere J."/>
        </authorList>
    </citation>
    <scope>NUCLEOTIDE SEQUENCE</scope>
    <source>
        <strain evidence="1">C080</strain>
    </source>
</reference>
<organism evidence="1">
    <name type="scientific">Serratia marcescens</name>
    <dbReference type="NCBI Taxonomy" id="615"/>
    <lineage>
        <taxon>Bacteria</taxon>
        <taxon>Pseudomonadati</taxon>
        <taxon>Pseudomonadota</taxon>
        <taxon>Gammaproteobacteria</taxon>
        <taxon>Enterobacterales</taxon>
        <taxon>Yersiniaceae</taxon>
        <taxon>Serratia</taxon>
    </lineage>
</organism>
<sequence length="68" mass="8144">MQQVIDRHDILRTRSSRRACPRRQVVWRKAELSLRELRLNPAEGEIGSRRLTAVFDPRRVRPDRAHRC</sequence>
<accession>A0A939NMQ2</accession>
<name>A0A939NMQ2_SERMA</name>
<evidence type="ECO:0000313" key="1">
    <source>
        <dbReference type="EMBL" id="MBO2007280.1"/>
    </source>
</evidence>
<protein>
    <submittedName>
        <fullName evidence="1">Uncharacterized protein</fullName>
    </submittedName>
</protein>